<proteinExistence type="inferred from homology"/>
<dbReference type="PROSITE" id="PS51740">
    <property type="entry name" value="SPOVT_ABRB"/>
    <property type="match status" value="2"/>
</dbReference>
<organism evidence="8">
    <name type="scientific">bioreactor metagenome</name>
    <dbReference type="NCBI Taxonomy" id="1076179"/>
    <lineage>
        <taxon>unclassified sequences</taxon>
        <taxon>metagenomes</taxon>
        <taxon>ecological metagenomes</taxon>
    </lineage>
</organism>
<dbReference type="AlphaFoldDB" id="A0A645IEU1"/>
<evidence type="ECO:0000259" key="7">
    <source>
        <dbReference type="PROSITE" id="PS51740"/>
    </source>
</evidence>
<keyword evidence="5" id="KW-0238">DNA-binding</keyword>
<dbReference type="InterPro" id="IPR020603">
    <property type="entry name" value="MraZ_dom"/>
</dbReference>
<evidence type="ECO:0000256" key="2">
    <source>
        <dbReference type="ARBA" id="ARBA00022490"/>
    </source>
</evidence>
<dbReference type="CDD" id="cd16321">
    <property type="entry name" value="MraZ_C"/>
    <property type="match status" value="1"/>
</dbReference>
<dbReference type="InterPro" id="IPR035642">
    <property type="entry name" value="MraZ_N"/>
</dbReference>
<dbReference type="Gene3D" id="3.40.1550.20">
    <property type="entry name" value="Transcriptional regulator MraZ domain"/>
    <property type="match status" value="1"/>
</dbReference>
<dbReference type="CDD" id="cd16320">
    <property type="entry name" value="MraZ_N"/>
    <property type="match status" value="1"/>
</dbReference>
<dbReference type="InterPro" id="IPR003444">
    <property type="entry name" value="MraZ"/>
</dbReference>
<dbReference type="InterPro" id="IPR035644">
    <property type="entry name" value="MraZ_C"/>
</dbReference>
<name>A0A645IEU1_9ZZZZ</name>
<comment type="caution">
    <text evidence="8">The sequence shown here is derived from an EMBL/GenBank/DDBJ whole genome shotgun (WGS) entry which is preliminary data.</text>
</comment>
<keyword evidence="4" id="KW-0805">Transcription regulation</keyword>
<protein>
    <recommendedName>
        <fullName evidence="1">Transcriptional regulator MraZ</fullName>
    </recommendedName>
</protein>
<dbReference type="NCBIfam" id="TIGR00242">
    <property type="entry name" value="division/cell wall cluster transcriptional repressor MraZ"/>
    <property type="match status" value="1"/>
</dbReference>
<evidence type="ECO:0000256" key="3">
    <source>
        <dbReference type="ARBA" id="ARBA00022737"/>
    </source>
</evidence>
<dbReference type="PANTHER" id="PTHR34701">
    <property type="entry name" value="TRANSCRIPTIONAL REGULATOR MRAZ"/>
    <property type="match status" value="1"/>
</dbReference>
<accession>A0A645IEU1</accession>
<evidence type="ECO:0000256" key="6">
    <source>
        <dbReference type="ARBA" id="ARBA00023163"/>
    </source>
</evidence>
<dbReference type="GO" id="GO:0000976">
    <property type="term" value="F:transcription cis-regulatory region binding"/>
    <property type="evidence" value="ECO:0007669"/>
    <property type="project" value="TreeGrafter"/>
</dbReference>
<reference evidence="8" key="1">
    <citation type="submission" date="2019-08" db="EMBL/GenBank/DDBJ databases">
        <authorList>
            <person name="Kucharzyk K."/>
            <person name="Murdoch R.W."/>
            <person name="Higgins S."/>
            <person name="Loffler F."/>
        </authorList>
    </citation>
    <scope>NUCLEOTIDE SEQUENCE</scope>
</reference>
<feature type="domain" description="SpoVT-AbrB" evidence="7">
    <location>
        <begin position="20"/>
        <end position="62"/>
    </location>
</feature>
<dbReference type="PANTHER" id="PTHR34701:SF1">
    <property type="entry name" value="TRANSCRIPTIONAL REGULATOR MRAZ"/>
    <property type="match status" value="1"/>
</dbReference>
<dbReference type="EMBL" id="VSSQ01112522">
    <property type="protein sequence ID" value="MPN49352.1"/>
    <property type="molecule type" value="Genomic_DNA"/>
</dbReference>
<keyword evidence="6" id="KW-0804">Transcription</keyword>
<dbReference type="Pfam" id="PF02381">
    <property type="entry name" value="MraZ"/>
    <property type="match status" value="2"/>
</dbReference>
<dbReference type="InterPro" id="IPR038619">
    <property type="entry name" value="MraZ_sf"/>
</dbReference>
<dbReference type="GO" id="GO:0003700">
    <property type="term" value="F:DNA-binding transcription factor activity"/>
    <property type="evidence" value="ECO:0007669"/>
    <property type="project" value="InterPro"/>
</dbReference>
<evidence type="ECO:0000256" key="1">
    <source>
        <dbReference type="ARBA" id="ARBA00013860"/>
    </source>
</evidence>
<dbReference type="InterPro" id="IPR037914">
    <property type="entry name" value="SpoVT-AbrB_sf"/>
</dbReference>
<feature type="domain" description="SpoVT-AbrB" evidence="7">
    <location>
        <begin position="91"/>
        <end position="134"/>
    </location>
</feature>
<evidence type="ECO:0000313" key="8">
    <source>
        <dbReference type="EMBL" id="MPN49352.1"/>
    </source>
</evidence>
<keyword evidence="3" id="KW-0677">Repeat</keyword>
<evidence type="ECO:0000256" key="4">
    <source>
        <dbReference type="ARBA" id="ARBA00023015"/>
    </source>
</evidence>
<keyword evidence="2" id="KW-0963">Cytoplasm</keyword>
<dbReference type="SUPFAM" id="SSF89447">
    <property type="entry name" value="AbrB/MazE/MraZ-like"/>
    <property type="match status" value="1"/>
</dbReference>
<dbReference type="GO" id="GO:2000143">
    <property type="term" value="P:negative regulation of DNA-templated transcription initiation"/>
    <property type="evidence" value="ECO:0007669"/>
    <property type="project" value="TreeGrafter"/>
</dbReference>
<dbReference type="HAMAP" id="MF_01008">
    <property type="entry name" value="MraZ"/>
    <property type="match status" value="1"/>
</dbReference>
<gene>
    <name evidence="8" type="primary">mraZ_35</name>
    <name evidence="8" type="ORF">SDC9_196970</name>
</gene>
<sequence>MGQSGTKWSKVGELSMLVGSYNHKLDSKGRTVLPARFRGELGSSIVATIGVDRCIALYPVSRWEELILKLKDLSSFKKKTRDFRRVLLSMATELEIDGSGRILIPSGLREYAVIDQEVTLIGLEDHLEIWDSIRWEEQRSGVLMDFSDLAEDLEGI</sequence>
<dbReference type="InterPro" id="IPR007159">
    <property type="entry name" value="SpoVT-AbrB_dom"/>
</dbReference>
<evidence type="ECO:0000256" key="5">
    <source>
        <dbReference type="ARBA" id="ARBA00023125"/>
    </source>
</evidence>